<evidence type="ECO:0000313" key="2">
    <source>
        <dbReference type="EMBL" id="CAE6478833.1"/>
    </source>
</evidence>
<name>A0A8H3CF90_9AGAM</name>
<gene>
    <name evidence="2" type="ORF">RDB_LOCUS85367</name>
</gene>
<dbReference type="AlphaFoldDB" id="A0A8H3CF90"/>
<accession>A0A8H3CF90</accession>
<sequence>MPDSAKLAASLYIHNNPGDEPPLVFDLGVSTIELPTSENGSLEVPLRIPSSEFHKKNAARPDTLVPFFVHTMNDDMQVSLRALSLPRGIAYVGILLYEFTEIGRPAGETVTWGDGASRLYSRVDLVGPNTSASGFATPSQRAETVWLRSKITPENDYRDESVPISGFQAPAHIHFDIEWGVDSAARLQYDRVSNVRPLYPRPPPPDLKLKYRLTVQGEHHVFEQTLQPWTCAVCSICAPFPTQHVLQVHLERAHPQVQTTINAEKRDMATNKQVIEIKMILPPVSFELVSDDEEAPDVPRVDAPSTRIGAMLASRAEFERGQPPPDSQPQPDNDEPPPLNPGAAPGAEAEPEYAHERPSSLGLADPPPAKYERSSPIESTPPMELEPIARLQSHTPEPALSSPIRNAESRTGFLHPYSSRVNNQGRIYDILREMPTKDFGILAEQVLAAEEELFAKEATSAFRAGVQVETERGRLMCALWARWMVTNRNKFIKNPFECINKFLESDYVRIIVDHVGHEELLSFLLLMVARRFIVTKQATSLMRKFKRYVEQRD</sequence>
<dbReference type="EMBL" id="CAJMXA010002295">
    <property type="protein sequence ID" value="CAE6478833.1"/>
    <property type="molecule type" value="Genomic_DNA"/>
</dbReference>
<reference evidence="2" key="1">
    <citation type="submission" date="2021-01" db="EMBL/GenBank/DDBJ databases">
        <authorList>
            <person name="Kaushik A."/>
        </authorList>
    </citation>
    <scope>NUCLEOTIDE SEQUENCE</scope>
    <source>
        <strain evidence="2">AG6-10EEA</strain>
    </source>
</reference>
<proteinExistence type="predicted"/>
<evidence type="ECO:0000256" key="1">
    <source>
        <dbReference type="SAM" id="MobiDB-lite"/>
    </source>
</evidence>
<dbReference type="Proteomes" id="UP000663853">
    <property type="component" value="Unassembled WGS sequence"/>
</dbReference>
<protein>
    <submittedName>
        <fullName evidence="2">Uncharacterized protein</fullName>
    </submittedName>
</protein>
<organism evidence="2 3">
    <name type="scientific">Rhizoctonia solani</name>
    <dbReference type="NCBI Taxonomy" id="456999"/>
    <lineage>
        <taxon>Eukaryota</taxon>
        <taxon>Fungi</taxon>
        <taxon>Dikarya</taxon>
        <taxon>Basidiomycota</taxon>
        <taxon>Agaricomycotina</taxon>
        <taxon>Agaricomycetes</taxon>
        <taxon>Cantharellales</taxon>
        <taxon>Ceratobasidiaceae</taxon>
        <taxon>Rhizoctonia</taxon>
    </lineage>
</organism>
<feature type="region of interest" description="Disordered" evidence="1">
    <location>
        <begin position="316"/>
        <end position="382"/>
    </location>
</feature>
<comment type="caution">
    <text evidence="2">The sequence shown here is derived from an EMBL/GenBank/DDBJ whole genome shotgun (WGS) entry which is preliminary data.</text>
</comment>
<evidence type="ECO:0000313" key="3">
    <source>
        <dbReference type="Proteomes" id="UP000663853"/>
    </source>
</evidence>